<feature type="binding site" evidence="6">
    <location>
        <position position="108"/>
    </location>
    <ligand>
        <name>ATP</name>
        <dbReference type="ChEBI" id="CHEBI:30616"/>
    </ligand>
</feature>
<evidence type="ECO:0000256" key="2">
    <source>
        <dbReference type="ARBA" id="ARBA00022692"/>
    </source>
</evidence>
<evidence type="ECO:0000313" key="8">
    <source>
        <dbReference type="EMBL" id="EFJ33457.1"/>
    </source>
</evidence>
<dbReference type="Gramene" id="EFJ33457">
    <property type="protein sequence ID" value="EFJ33457"/>
    <property type="gene ID" value="SELMODRAFT_407253"/>
</dbReference>
<dbReference type="Proteomes" id="UP000001514">
    <property type="component" value="Unassembled WGS sequence"/>
</dbReference>
<dbReference type="PANTHER" id="PTHR47974">
    <property type="entry name" value="OS07G0415500 PROTEIN"/>
    <property type="match status" value="1"/>
</dbReference>
<evidence type="ECO:0000256" key="6">
    <source>
        <dbReference type="PROSITE-ProRule" id="PRU10141"/>
    </source>
</evidence>
<dbReference type="GO" id="GO:0005524">
    <property type="term" value="F:ATP binding"/>
    <property type="evidence" value="ECO:0007669"/>
    <property type="project" value="UniProtKB-UniRule"/>
</dbReference>
<evidence type="ECO:0000313" key="9">
    <source>
        <dbReference type="Proteomes" id="UP000001514"/>
    </source>
</evidence>
<dbReference type="InterPro" id="IPR017441">
    <property type="entry name" value="Protein_kinase_ATP_BS"/>
</dbReference>
<dbReference type="HOGENOM" id="CLU_2201586_0_0_1"/>
<dbReference type="Gene3D" id="3.30.200.20">
    <property type="entry name" value="Phosphorylase Kinase, domain 1"/>
    <property type="match status" value="1"/>
</dbReference>
<gene>
    <name evidence="8" type="ORF">SELMODRAFT_407253</name>
</gene>
<protein>
    <recommendedName>
        <fullName evidence="10">Protein kinase domain-containing protein</fullName>
    </recommendedName>
</protein>
<keyword evidence="4 7" id="KW-1133">Transmembrane helix</keyword>
<keyword evidence="6" id="KW-0067">ATP-binding</keyword>
<name>D8R4F3_SELML</name>
<reference evidence="8 9" key="1">
    <citation type="journal article" date="2011" name="Science">
        <title>The Selaginella genome identifies genetic changes associated with the evolution of vascular plants.</title>
        <authorList>
            <person name="Banks J.A."/>
            <person name="Nishiyama T."/>
            <person name="Hasebe M."/>
            <person name="Bowman J.L."/>
            <person name="Gribskov M."/>
            <person name="dePamphilis C."/>
            <person name="Albert V.A."/>
            <person name="Aono N."/>
            <person name="Aoyama T."/>
            <person name="Ambrose B.A."/>
            <person name="Ashton N.W."/>
            <person name="Axtell M.J."/>
            <person name="Barker E."/>
            <person name="Barker M.S."/>
            <person name="Bennetzen J.L."/>
            <person name="Bonawitz N.D."/>
            <person name="Chapple C."/>
            <person name="Cheng C."/>
            <person name="Correa L.G."/>
            <person name="Dacre M."/>
            <person name="DeBarry J."/>
            <person name="Dreyer I."/>
            <person name="Elias M."/>
            <person name="Engstrom E.M."/>
            <person name="Estelle M."/>
            <person name="Feng L."/>
            <person name="Finet C."/>
            <person name="Floyd S.K."/>
            <person name="Frommer W.B."/>
            <person name="Fujita T."/>
            <person name="Gramzow L."/>
            <person name="Gutensohn M."/>
            <person name="Harholt J."/>
            <person name="Hattori M."/>
            <person name="Heyl A."/>
            <person name="Hirai T."/>
            <person name="Hiwatashi Y."/>
            <person name="Ishikawa M."/>
            <person name="Iwata M."/>
            <person name="Karol K.G."/>
            <person name="Koehler B."/>
            <person name="Kolukisaoglu U."/>
            <person name="Kubo M."/>
            <person name="Kurata T."/>
            <person name="Lalonde S."/>
            <person name="Li K."/>
            <person name="Li Y."/>
            <person name="Litt A."/>
            <person name="Lyons E."/>
            <person name="Manning G."/>
            <person name="Maruyama T."/>
            <person name="Michael T.P."/>
            <person name="Mikami K."/>
            <person name="Miyazaki S."/>
            <person name="Morinaga S."/>
            <person name="Murata T."/>
            <person name="Mueller-Roeber B."/>
            <person name="Nelson D.R."/>
            <person name="Obara M."/>
            <person name="Oguri Y."/>
            <person name="Olmstead R.G."/>
            <person name="Onodera N."/>
            <person name="Petersen B.L."/>
            <person name="Pils B."/>
            <person name="Prigge M."/>
            <person name="Rensing S.A."/>
            <person name="Riano-Pachon D.M."/>
            <person name="Roberts A.W."/>
            <person name="Sato Y."/>
            <person name="Scheller H.V."/>
            <person name="Schulz B."/>
            <person name="Schulz C."/>
            <person name="Shakirov E.V."/>
            <person name="Shibagaki N."/>
            <person name="Shinohara N."/>
            <person name="Shippen D.E."/>
            <person name="Soerensen I."/>
            <person name="Sotooka R."/>
            <person name="Sugimoto N."/>
            <person name="Sugita M."/>
            <person name="Sumikawa N."/>
            <person name="Tanurdzic M."/>
            <person name="Theissen G."/>
            <person name="Ulvskov P."/>
            <person name="Wakazuki S."/>
            <person name="Weng J.K."/>
            <person name="Willats W.W."/>
            <person name="Wipf D."/>
            <person name="Wolf P.G."/>
            <person name="Yang L."/>
            <person name="Zimmer A.D."/>
            <person name="Zhu Q."/>
            <person name="Mitros T."/>
            <person name="Hellsten U."/>
            <person name="Loque D."/>
            <person name="Otillar R."/>
            <person name="Salamov A."/>
            <person name="Schmutz J."/>
            <person name="Shapiro H."/>
            <person name="Lindquist E."/>
            <person name="Lucas S."/>
            <person name="Rokhsar D."/>
            <person name="Grigoriev I.V."/>
        </authorList>
    </citation>
    <scope>NUCLEOTIDE SEQUENCE [LARGE SCALE GENOMIC DNA]</scope>
</reference>
<proteinExistence type="predicted"/>
<dbReference type="InterPro" id="IPR011009">
    <property type="entry name" value="Kinase-like_dom_sf"/>
</dbReference>
<dbReference type="PANTHER" id="PTHR47974:SF9">
    <property type="entry name" value="RECEPTOR-LIKE SERINE_THREONINE-PROTEIN KINASE"/>
    <property type="match status" value="1"/>
</dbReference>
<dbReference type="EMBL" id="GL377571">
    <property type="protein sequence ID" value="EFJ33457.1"/>
    <property type="molecule type" value="Genomic_DNA"/>
</dbReference>
<keyword evidence="5 7" id="KW-0472">Membrane</keyword>
<evidence type="ECO:0008006" key="10">
    <source>
        <dbReference type="Google" id="ProtNLM"/>
    </source>
</evidence>
<evidence type="ECO:0000256" key="1">
    <source>
        <dbReference type="ARBA" id="ARBA00004167"/>
    </source>
</evidence>
<dbReference type="KEGG" id="smo:SELMODRAFT_407253"/>
<accession>D8R4F3</accession>
<comment type="subcellular location">
    <subcellularLocation>
        <location evidence="1">Membrane</location>
        <topology evidence="1">Single-pass membrane protein</topology>
    </subcellularLocation>
</comment>
<evidence type="ECO:0000256" key="5">
    <source>
        <dbReference type="ARBA" id="ARBA00023136"/>
    </source>
</evidence>
<dbReference type="PROSITE" id="PS00107">
    <property type="entry name" value="PROTEIN_KINASE_ATP"/>
    <property type="match status" value="1"/>
</dbReference>
<keyword evidence="3" id="KW-0732">Signal</keyword>
<feature type="transmembrane region" description="Helical" evidence="7">
    <location>
        <begin position="28"/>
        <end position="47"/>
    </location>
</feature>
<keyword evidence="2 7" id="KW-0812">Transmembrane</keyword>
<keyword evidence="6" id="KW-0547">Nucleotide-binding</keyword>
<dbReference type="SUPFAM" id="SSF56112">
    <property type="entry name" value="Protein kinase-like (PK-like)"/>
    <property type="match status" value="1"/>
</dbReference>
<dbReference type="AlphaFoldDB" id="D8R4F3"/>
<evidence type="ECO:0000256" key="7">
    <source>
        <dbReference type="SAM" id="Phobius"/>
    </source>
</evidence>
<keyword evidence="9" id="KW-1185">Reference proteome</keyword>
<organism evidence="9">
    <name type="scientific">Selaginella moellendorffii</name>
    <name type="common">Spikemoss</name>
    <dbReference type="NCBI Taxonomy" id="88036"/>
    <lineage>
        <taxon>Eukaryota</taxon>
        <taxon>Viridiplantae</taxon>
        <taxon>Streptophyta</taxon>
        <taxon>Embryophyta</taxon>
        <taxon>Tracheophyta</taxon>
        <taxon>Lycopodiopsida</taxon>
        <taxon>Selaginellales</taxon>
        <taxon>Selaginellaceae</taxon>
        <taxon>Selaginella</taxon>
    </lineage>
</organism>
<dbReference type="InParanoid" id="D8R4F3"/>
<evidence type="ECO:0000256" key="3">
    <source>
        <dbReference type="ARBA" id="ARBA00022729"/>
    </source>
</evidence>
<dbReference type="GO" id="GO:0016020">
    <property type="term" value="C:membrane"/>
    <property type="evidence" value="ECO:0007669"/>
    <property type="project" value="UniProtKB-SubCell"/>
</dbReference>
<sequence length="108" mass="11575">MAPACYTKGPVPCNGFQIPSNISGVPQAIATAELLLFLAAGVIWWLYTEKRIKRLSQALDQVDGVVTKFTYHQLEVATDNFKDKLGAGAFGTVYKGVLADGTSLVAVK</sequence>
<evidence type="ECO:0000256" key="4">
    <source>
        <dbReference type="ARBA" id="ARBA00022989"/>
    </source>
</evidence>